<organism evidence="2 3">
    <name type="scientific">Campylobacter hominis (strain ATCC BAA-381 / DSM 21671 / CCUG 45161 / LMG 19568 / NCTC 13146 / CH001A)</name>
    <dbReference type="NCBI Taxonomy" id="360107"/>
    <lineage>
        <taxon>Bacteria</taxon>
        <taxon>Pseudomonadati</taxon>
        <taxon>Campylobacterota</taxon>
        <taxon>Epsilonproteobacteria</taxon>
        <taxon>Campylobacterales</taxon>
        <taxon>Campylobacteraceae</taxon>
        <taxon>Campylobacter</taxon>
    </lineage>
</organism>
<dbReference type="KEGG" id="cha:CHAB381_1495"/>
<dbReference type="OrthoDB" id="1014694at2"/>
<dbReference type="EMBL" id="CP000776">
    <property type="protein sequence ID" value="ABS51063.1"/>
    <property type="molecule type" value="Genomic_DNA"/>
</dbReference>
<dbReference type="Proteomes" id="UP000002407">
    <property type="component" value="Chromosome"/>
</dbReference>
<dbReference type="AlphaFoldDB" id="A7I3D9"/>
<gene>
    <name evidence="2" type="ordered locus">CHAB381_1495</name>
</gene>
<protein>
    <submittedName>
        <fullName evidence="2">Lipoprotein</fullName>
    </submittedName>
</protein>
<evidence type="ECO:0000313" key="2">
    <source>
        <dbReference type="EMBL" id="ABS51063.1"/>
    </source>
</evidence>
<keyword evidence="1" id="KW-0732">Signal</keyword>
<dbReference type="HOGENOM" id="CLU_097432_1_0_7"/>
<dbReference type="RefSeq" id="WP_012109334.1">
    <property type="nucleotide sequence ID" value="NC_009714.1"/>
</dbReference>
<feature type="signal peptide" evidence="1">
    <location>
        <begin position="1"/>
        <end position="22"/>
    </location>
</feature>
<keyword evidence="3" id="KW-1185">Reference proteome</keyword>
<dbReference type="Gene3D" id="3.40.50.10610">
    <property type="entry name" value="ABC-type transport auxiliary lipoprotein component"/>
    <property type="match status" value="1"/>
</dbReference>
<evidence type="ECO:0000313" key="3">
    <source>
        <dbReference type="Proteomes" id="UP000002407"/>
    </source>
</evidence>
<dbReference type="STRING" id="360107.CHAB381_1495"/>
<keyword evidence="2" id="KW-0449">Lipoprotein</keyword>
<name>A7I3D9_CAMHC</name>
<dbReference type="Pfam" id="PF05643">
    <property type="entry name" value="GNA1162-like"/>
    <property type="match status" value="1"/>
</dbReference>
<dbReference type="PROSITE" id="PS51257">
    <property type="entry name" value="PROKAR_LIPOPROTEIN"/>
    <property type="match status" value="1"/>
</dbReference>
<feature type="chain" id="PRO_5002710717" evidence="1">
    <location>
        <begin position="23"/>
        <end position="224"/>
    </location>
</feature>
<evidence type="ECO:0000256" key="1">
    <source>
        <dbReference type="SAM" id="SignalP"/>
    </source>
</evidence>
<dbReference type="InterPro" id="IPR008517">
    <property type="entry name" value="GNA1162-like"/>
</dbReference>
<proteinExistence type="predicted"/>
<accession>A7I3D9</accession>
<reference evidence="3" key="1">
    <citation type="submission" date="2007-07" db="EMBL/GenBank/DDBJ databases">
        <title>Complete genome sequence of Campylobacter hominis ATCC BAA-381, a commensal isolated from the human gastrointestinal tract.</title>
        <authorList>
            <person name="Fouts D.E."/>
            <person name="Mongodin E.F."/>
            <person name="Puiu D."/>
            <person name="Sebastian Y."/>
            <person name="Miller W.G."/>
            <person name="Mandrell R.E."/>
            <person name="Nelson K.E."/>
        </authorList>
    </citation>
    <scope>NUCLEOTIDE SEQUENCE [LARGE SCALE GENOMIC DNA]</scope>
    <source>
        <strain evidence="3">ATCC BAA-381 / LMG 19568 / NCTC 13146 / CH001A</strain>
    </source>
</reference>
<dbReference type="eggNOG" id="COG4380">
    <property type="taxonomic scope" value="Bacteria"/>
</dbReference>
<sequence>MKNFKILIPAFLALFFAGCAQPKVYDYSALQSAKPKSILVLMPTNETTEVKGAAAVLANSVAPLSEAGYYVFSPALVNDTFKANGVYEADDIAKISLDKLRDIFGADAILYLHIDRYGANYKLINSSTEVGVNATLKDAKTGATLWQKYFLAVQNSNDSSSGGLGGLLANVIIAAIAQVANDVGDAAYDLSGPAMFSLLGQNCNDCLLYGPKSPYFGQDKQLAK</sequence>